<dbReference type="RefSeq" id="XP_056793417.1">
    <property type="nucleotide sequence ID" value="XM_056931386.1"/>
</dbReference>
<name>A0A9W9XHF1_9EURO</name>
<comment type="caution">
    <text evidence="2">The sequence shown here is derived from an EMBL/GenBank/DDBJ whole genome shotgun (WGS) entry which is preliminary data.</text>
</comment>
<dbReference type="PANTHER" id="PTHR42039">
    <property type="entry name" value="PUTATIVE (AFU_ORTHOLOGUE AFUA_3G02940)-RELATED"/>
    <property type="match status" value="1"/>
</dbReference>
<proteinExistence type="predicted"/>
<dbReference type="InterPro" id="IPR038903">
    <property type="entry name" value="Allergen_Asp_f_4"/>
</dbReference>
<keyword evidence="3" id="KW-1185">Reference proteome</keyword>
<evidence type="ECO:0000313" key="2">
    <source>
        <dbReference type="EMBL" id="KAJ5493037.1"/>
    </source>
</evidence>
<dbReference type="GeneID" id="81621635"/>
<feature type="chain" id="PRO_5040916311" evidence="1">
    <location>
        <begin position="19"/>
        <end position="338"/>
    </location>
</feature>
<dbReference type="AlphaFoldDB" id="A0A9W9XHF1"/>
<dbReference type="PANTHER" id="PTHR42039:SF1">
    <property type="entry name" value="PUTATIVE (AFU_ORTHOLOGUE AFUA_3G02940)-RELATED"/>
    <property type="match status" value="1"/>
</dbReference>
<dbReference type="GO" id="GO:0019863">
    <property type="term" value="F:IgE binding"/>
    <property type="evidence" value="ECO:0007669"/>
    <property type="project" value="InterPro"/>
</dbReference>
<keyword evidence="1" id="KW-0732">Signal</keyword>
<accession>A0A9W9XHF1</accession>
<reference evidence="2" key="1">
    <citation type="submission" date="2022-12" db="EMBL/GenBank/DDBJ databases">
        <authorList>
            <person name="Petersen C."/>
        </authorList>
    </citation>
    <scope>NUCLEOTIDE SEQUENCE</scope>
    <source>
        <strain evidence="2">IBT 30728</strain>
    </source>
</reference>
<sequence length="338" mass="35245">MRVVSLFFLVTWTTSVCARHGHQGRHEGHLRRQNAASTVTLTTTNTVYDCAAPLSTSSIDPATISNVIQMVVPVTDQVGSTSTSSDIPVAVPTSSSTVALPSVPTSSIASQISTVAAAHPAWTAVPSNKAYCTDGFGVPSKVYSGSGDTYVGNVGSPYGSNIIEVSGSDANRYKHVIQFQGSKADDLEVVIWNKIGPDGKMDGWYGNACHNFTLPAGGIKYYAFDSNTQGGFAAAKGAIPLNTWGSYAATWGEFDFDSTINTGWSGFDVSIIQAQNAGLEIQGMKICSVLSDGTCSTISKNAQRVTNAYTAALADEGGIGGNLVAGPVRLAAALDYCD</sequence>
<feature type="signal peptide" evidence="1">
    <location>
        <begin position="1"/>
        <end position="18"/>
    </location>
</feature>
<protein>
    <submittedName>
        <fullName evidence="2">Allergen</fullName>
    </submittedName>
</protein>
<gene>
    <name evidence="2" type="ORF">N7539_001783</name>
</gene>
<dbReference type="EMBL" id="JAPWDQ010000002">
    <property type="protein sequence ID" value="KAJ5493037.1"/>
    <property type="molecule type" value="Genomic_DNA"/>
</dbReference>
<evidence type="ECO:0000256" key="1">
    <source>
        <dbReference type="SAM" id="SignalP"/>
    </source>
</evidence>
<evidence type="ECO:0000313" key="3">
    <source>
        <dbReference type="Proteomes" id="UP001148312"/>
    </source>
</evidence>
<reference evidence="2" key="2">
    <citation type="journal article" date="2023" name="IMA Fungus">
        <title>Comparative genomic study of the Penicillium genus elucidates a diverse pangenome and 15 lateral gene transfer events.</title>
        <authorList>
            <person name="Petersen C."/>
            <person name="Sorensen T."/>
            <person name="Nielsen M.R."/>
            <person name="Sondergaard T.E."/>
            <person name="Sorensen J.L."/>
            <person name="Fitzpatrick D.A."/>
            <person name="Frisvad J.C."/>
            <person name="Nielsen K.L."/>
        </authorList>
    </citation>
    <scope>NUCLEOTIDE SEQUENCE</scope>
    <source>
        <strain evidence="2">IBT 30728</strain>
    </source>
</reference>
<dbReference type="GO" id="GO:0005576">
    <property type="term" value="C:extracellular region"/>
    <property type="evidence" value="ECO:0007669"/>
    <property type="project" value="InterPro"/>
</dbReference>
<organism evidence="2 3">
    <name type="scientific">Penicillium diatomitis</name>
    <dbReference type="NCBI Taxonomy" id="2819901"/>
    <lineage>
        <taxon>Eukaryota</taxon>
        <taxon>Fungi</taxon>
        <taxon>Dikarya</taxon>
        <taxon>Ascomycota</taxon>
        <taxon>Pezizomycotina</taxon>
        <taxon>Eurotiomycetes</taxon>
        <taxon>Eurotiomycetidae</taxon>
        <taxon>Eurotiales</taxon>
        <taxon>Aspergillaceae</taxon>
        <taxon>Penicillium</taxon>
    </lineage>
</organism>
<dbReference type="Proteomes" id="UP001148312">
    <property type="component" value="Unassembled WGS sequence"/>
</dbReference>
<dbReference type="Pfam" id="PF25312">
    <property type="entry name" value="Allergen_Asp_f_4"/>
    <property type="match status" value="1"/>
</dbReference>